<name>A0A6F8V8B6_9PROT</name>
<reference evidence="4" key="1">
    <citation type="submission" date="2020-03" db="EMBL/GenBank/DDBJ databases">
        <title>Complete genome sequence of sulfur-oxidizing bacterium skT11.</title>
        <authorList>
            <person name="Kanda M."/>
            <person name="Kojima H."/>
            <person name="Fukui M."/>
        </authorList>
    </citation>
    <scope>NUCLEOTIDE SEQUENCE [LARGE SCALE GENOMIC DNA]</scope>
    <source>
        <strain evidence="4">skT11</strain>
    </source>
</reference>
<feature type="signal peptide" evidence="2">
    <location>
        <begin position="1"/>
        <end position="23"/>
    </location>
</feature>
<dbReference type="Proteomes" id="UP000502260">
    <property type="component" value="Chromosome"/>
</dbReference>
<proteinExistence type="predicted"/>
<dbReference type="InterPro" id="IPR028082">
    <property type="entry name" value="Peripla_BP_I"/>
</dbReference>
<dbReference type="KEGG" id="slac:SKTS_01320"/>
<dbReference type="GO" id="GO:0009252">
    <property type="term" value="P:peptidoglycan biosynthetic process"/>
    <property type="evidence" value="ECO:0007669"/>
    <property type="project" value="TreeGrafter"/>
</dbReference>
<evidence type="ECO:0000256" key="2">
    <source>
        <dbReference type="SAM" id="SignalP"/>
    </source>
</evidence>
<dbReference type="CDD" id="cd06339">
    <property type="entry name" value="PBP1_YraM_LppC_lipoprotein-like"/>
    <property type="match status" value="1"/>
</dbReference>
<keyword evidence="2" id="KW-0732">Signal</keyword>
<dbReference type="AlphaFoldDB" id="A0A6F8V8B6"/>
<accession>A0A6F8V8B6</accession>
<dbReference type="GO" id="GO:0031241">
    <property type="term" value="C:periplasmic side of cell outer membrane"/>
    <property type="evidence" value="ECO:0007669"/>
    <property type="project" value="TreeGrafter"/>
</dbReference>
<evidence type="ECO:0000313" key="4">
    <source>
        <dbReference type="Proteomes" id="UP000502260"/>
    </source>
</evidence>
<dbReference type="Pfam" id="PF04348">
    <property type="entry name" value="LppC"/>
    <property type="match status" value="2"/>
</dbReference>
<evidence type="ECO:0000256" key="1">
    <source>
        <dbReference type="ARBA" id="ARBA00023136"/>
    </source>
</evidence>
<protein>
    <recommendedName>
        <fullName evidence="5">Penicillin-binding protein activator</fullName>
    </recommendedName>
</protein>
<keyword evidence="4" id="KW-1185">Reference proteome</keyword>
<feature type="chain" id="PRO_5026246848" description="Penicillin-binding protein activator" evidence="2">
    <location>
        <begin position="24"/>
        <end position="400"/>
    </location>
</feature>
<dbReference type="EMBL" id="AP022853">
    <property type="protein sequence ID" value="BCB25246.1"/>
    <property type="molecule type" value="Genomic_DNA"/>
</dbReference>
<dbReference type="PANTHER" id="PTHR38038:SF1">
    <property type="entry name" value="PENICILLIN-BINDING PROTEIN ACTIVATOR LPOA"/>
    <property type="match status" value="1"/>
</dbReference>
<evidence type="ECO:0008006" key="5">
    <source>
        <dbReference type="Google" id="ProtNLM"/>
    </source>
</evidence>
<evidence type="ECO:0000313" key="3">
    <source>
        <dbReference type="EMBL" id="BCB25246.1"/>
    </source>
</evidence>
<dbReference type="InterPro" id="IPR007443">
    <property type="entry name" value="LpoA"/>
</dbReference>
<keyword evidence="1" id="KW-0472">Membrane</keyword>
<organism evidence="3 4">
    <name type="scientific">Sulfurimicrobium lacus</name>
    <dbReference type="NCBI Taxonomy" id="2715678"/>
    <lineage>
        <taxon>Bacteria</taxon>
        <taxon>Pseudomonadati</taxon>
        <taxon>Pseudomonadota</taxon>
        <taxon>Betaproteobacteria</taxon>
        <taxon>Nitrosomonadales</taxon>
        <taxon>Sulfuricellaceae</taxon>
        <taxon>Sulfurimicrobium</taxon>
    </lineage>
</organism>
<gene>
    <name evidence="3" type="ORF">SKTS_01320</name>
</gene>
<sequence length="400" mass="42456">MALMQRFLTFLLMFFAVTLAACASAPERPVSVESRPLANARPIPQAEVTLSPLARVAPPAATAVDTPLQPLGAAAPATAKNAHIALLLPLNSPAFGRAAEAVKQGFMAATSVQAGDLPIRVYPSGDQPDDIVAAYSRATQAGARIVVGPLTKNGVSALAASNQVSVPTLALNQPESLSDIPPQLYVLALAADIEARQIAQAAFGEGRKTAVIVASGNSLAKRMQLAFADEWTQLGGELVSQLNFSGSNPDAVRDALQRHPADMLFLAMDGGEARQLRPYLSSDQPIYATSQIYAGKNNPEKYYDLNGIHFIDMPWLLQPDHLAVMVYPRPQAQFSADLERLYALGIDAWRLALLLQAAPTSTPLTLDGVTGRLSLDKGHQIERAGVLAVFRDGDAAPLTP</sequence>
<dbReference type="Gene3D" id="3.40.50.2300">
    <property type="match status" value="2"/>
</dbReference>
<dbReference type="PROSITE" id="PS51257">
    <property type="entry name" value="PROKAR_LIPOPROTEIN"/>
    <property type="match status" value="1"/>
</dbReference>
<dbReference type="GO" id="GO:0030234">
    <property type="term" value="F:enzyme regulator activity"/>
    <property type="evidence" value="ECO:0007669"/>
    <property type="project" value="TreeGrafter"/>
</dbReference>
<dbReference type="PANTHER" id="PTHR38038">
    <property type="entry name" value="PENICILLIN-BINDING PROTEIN ACTIVATOR LPOA"/>
    <property type="match status" value="1"/>
</dbReference>
<dbReference type="SUPFAM" id="SSF53822">
    <property type="entry name" value="Periplasmic binding protein-like I"/>
    <property type="match status" value="1"/>
</dbReference>